<dbReference type="GO" id="GO:0005739">
    <property type="term" value="C:mitochondrion"/>
    <property type="evidence" value="ECO:0007669"/>
    <property type="project" value="UniProtKB-SubCell"/>
</dbReference>
<feature type="region of interest" description="Disordered" evidence="7">
    <location>
        <begin position="16"/>
        <end position="77"/>
    </location>
</feature>
<evidence type="ECO:0000313" key="9">
    <source>
        <dbReference type="EMBL" id="KAK9844199.1"/>
    </source>
</evidence>
<protein>
    <recommendedName>
        <fullName evidence="5">Elongation factor Ts, mitochondrial</fullName>
        <shortName evidence="5">EF-Ts</shortName>
        <shortName evidence="5">EF-TsMt</shortName>
    </recommendedName>
</protein>
<dbReference type="HAMAP" id="MF_00050">
    <property type="entry name" value="EF_Ts"/>
    <property type="match status" value="2"/>
</dbReference>
<dbReference type="InterPro" id="IPR014039">
    <property type="entry name" value="Transl_elong_EFTs/EF1B_dimer"/>
</dbReference>
<dbReference type="InterPro" id="IPR003029">
    <property type="entry name" value="S1_domain"/>
</dbReference>
<evidence type="ECO:0000256" key="5">
    <source>
        <dbReference type="HAMAP-Rule" id="MF_03135"/>
    </source>
</evidence>
<dbReference type="InterPro" id="IPR018101">
    <property type="entry name" value="Transl_elong_Ts_CS"/>
</dbReference>
<dbReference type="Gene3D" id="1.10.8.10">
    <property type="entry name" value="DNA helicase RuvA subunit, C-terminal domain"/>
    <property type="match status" value="2"/>
</dbReference>
<dbReference type="InterPro" id="IPR009060">
    <property type="entry name" value="UBA-like_sf"/>
</dbReference>
<feature type="region of interest" description="Disordered" evidence="7">
    <location>
        <begin position="466"/>
        <end position="533"/>
    </location>
</feature>
<evidence type="ECO:0000256" key="1">
    <source>
        <dbReference type="ARBA" id="ARBA00005532"/>
    </source>
</evidence>
<accession>A0AAW1SD36</accession>
<keyword evidence="10" id="KW-1185">Reference proteome</keyword>
<dbReference type="SUPFAM" id="SSF50249">
    <property type="entry name" value="Nucleic acid-binding proteins"/>
    <property type="match status" value="2"/>
</dbReference>
<evidence type="ECO:0000256" key="3">
    <source>
        <dbReference type="ARBA" id="ARBA00022917"/>
    </source>
</evidence>
<dbReference type="AlphaFoldDB" id="A0AAW1SD36"/>
<keyword evidence="5" id="KW-0496">Mitochondrion</keyword>
<organism evidence="9 10">
    <name type="scientific">Elliptochloris bilobata</name>
    <dbReference type="NCBI Taxonomy" id="381761"/>
    <lineage>
        <taxon>Eukaryota</taxon>
        <taxon>Viridiplantae</taxon>
        <taxon>Chlorophyta</taxon>
        <taxon>core chlorophytes</taxon>
        <taxon>Trebouxiophyceae</taxon>
        <taxon>Trebouxiophyceae incertae sedis</taxon>
        <taxon>Elliptochloris clade</taxon>
        <taxon>Elliptochloris</taxon>
    </lineage>
</organism>
<dbReference type="FunFam" id="1.10.286.20:FF:000001">
    <property type="entry name" value="Elongation factor Ts"/>
    <property type="match status" value="1"/>
</dbReference>
<dbReference type="Gene3D" id="2.40.50.140">
    <property type="entry name" value="Nucleic acid-binding proteins"/>
    <property type="match status" value="2"/>
</dbReference>
<reference evidence="9 10" key="1">
    <citation type="journal article" date="2024" name="Nat. Commun.">
        <title>Phylogenomics reveals the evolutionary origins of lichenization in chlorophyte algae.</title>
        <authorList>
            <person name="Puginier C."/>
            <person name="Libourel C."/>
            <person name="Otte J."/>
            <person name="Skaloud P."/>
            <person name="Haon M."/>
            <person name="Grisel S."/>
            <person name="Petersen M."/>
            <person name="Berrin J.G."/>
            <person name="Delaux P.M."/>
            <person name="Dal Grande F."/>
            <person name="Keller J."/>
        </authorList>
    </citation>
    <scope>NUCLEOTIDE SEQUENCE [LARGE SCALE GENOMIC DNA]</scope>
    <source>
        <strain evidence="9 10">SAG 245.80</strain>
    </source>
</reference>
<feature type="compositionally biased region" description="Low complexity" evidence="7">
    <location>
        <begin position="394"/>
        <end position="426"/>
    </location>
</feature>
<proteinExistence type="inferred from homology"/>
<dbReference type="NCBIfam" id="TIGR00116">
    <property type="entry name" value="tsf"/>
    <property type="match status" value="2"/>
</dbReference>
<dbReference type="Proteomes" id="UP001445335">
    <property type="component" value="Unassembled WGS sequence"/>
</dbReference>
<evidence type="ECO:0000256" key="4">
    <source>
        <dbReference type="ARBA" id="ARBA00025453"/>
    </source>
</evidence>
<dbReference type="PANTHER" id="PTHR11741:SF10">
    <property type="entry name" value="POLYPROTEIN OF EF-TS, CHLOROPLASTIC"/>
    <property type="match status" value="1"/>
</dbReference>
<dbReference type="PROSITE" id="PS01127">
    <property type="entry name" value="EF_TS_2"/>
    <property type="match status" value="2"/>
</dbReference>
<name>A0AAW1SD36_9CHLO</name>
<comment type="subcellular location">
    <subcellularLocation>
        <location evidence="5">Mitochondrion</location>
    </subcellularLocation>
</comment>
<feature type="compositionally biased region" description="Basic and acidic residues" evidence="7">
    <location>
        <begin position="52"/>
        <end position="70"/>
    </location>
</feature>
<dbReference type="InterPro" id="IPR001816">
    <property type="entry name" value="Transl_elong_EFTs/EF1B"/>
</dbReference>
<dbReference type="Pfam" id="PF00575">
    <property type="entry name" value="S1"/>
    <property type="match status" value="2"/>
</dbReference>
<feature type="compositionally biased region" description="Low complexity" evidence="7">
    <location>
        <begin position="586"/>
        <end position="612"/>
    </location>
</feature>
<sequence length="1131" mass="116447">MARRKRYVRHADGLHVAPATSGDAGRACSDSEATISGTPCKRKRPGGSGALIKDDGAAHARDQEASRDDGCSPAERGPLVADALHYGDAKRSPPVYAGALPTGSAACNKTHPQADARRRSAPAGGGVRRSRPPREIKYRFEDLSVGQEVEGVITATMAYGAFCDIKSVTDGLIHISQLGSGFVASVTDVVQSGQTVNARIVSLDPVARRIGLSMKPVDAPGGEARRGPPRGEWGAPREGAGGAPGERPERGKVATRGSGAGREGRQRQPAKPLGVSVGDEVTGKVSRVAAYGAFIDLEEGVTGLLHANEMVAADGSEVNPVQMYPVGMDVKLRVVTVNERNRRVDLSGRSDEERAADKALEKGVVTQERRTGGGMSALQAAFLRIGIAPPAAPEPEQATETASGSAAVEEAVEAVPAAAEEAPEIAPETGISDSVAAAEPDLVAEAAPAQAEAVSEALGAALDEAQPLSPTEPEPELAAAAENEGDAATPGDFEAATPEAAAGVADAPTAEPEAEPEPEPTPEPVPEPMGEQDALVPSPEAMAAAIEEAPAVIEEPAAVEESPAPAPQPVAEPVPEPELMAAAPDVSAVAAPSAPEATEPIAPEEVVPAAAEVPPPVVAEEPPAPAPAPELEREPELAAAAPEASAVAAPPAPEAAPAAEAPAGAEAKISPKLVKQLRDKSGAGMMDCKKALGESGGDFDAAAEYLRKKGLASADKKAGRVAAEGAIASYIHAGSRLGVVVEVNCETDFVARGDKFRELVADLAMQIAACESVAVVTTGDVDPAVVAKETEIEMQKEDIVSKPEAIRPKIVAGRVAKLVKAMALMEQPFIKDTEKTVETVIKEATAAIGEKISVRRFSRYVLGEGLEKRSADLAAEVAAQTAAMEAAAAAKAATEAAAPAAEAAPAAAADAPKVEISAKLVKQLRDKSGAGMMDCKKALGESGSDFDAAAEYLRKKGLASADKKAGRVAAEGAIASYIHAGSRLGVLVEVNCETDFVARGDKFRELVADLAMQIAASPGVSVVGVEDVPADELERERAIEMQKEDILSKPEAIRGKIVDGRVAKIAKERALLEQPFIKDTSKSVAEHIKATVAAIGENIQVRRFSRYVLGEGLEKRSTDFAAEVAAQTGQA</sequence>
<feature type="region of interest" description="Disordered" evidence="7">
    <location>
        <begin position="586"/>
        <end position="667"/>
    </location>
</feature>
<dbReference type="PANTHER" id="PTHR11741">
    <property type="entry name" value="ELONGATION FACTOR TS"/>
    <property type="match status" value="1"/>
</dbReference>
<dbReference type="SMART" id="SM00316">
    <property type="entry name" value="S1"/>
    <property type="match status" value="2"/>
</dbReference>
<feature type="region of interest" description="Disordered" evidence="7">
    <location>
        <begin position="214"/>
        <end position="277"/>
    </location>
</feature>
<keyword evidence="2 5" id="KW-0251">Elongation factor</keyword>
<dbReference type="PROSITE" id="PS50126">
    <property type="entry name" value="S1"/>
    <property type="match status" value="2"/>
</dbReference>
<feature type="compositionally biased region" description="Pro residues" evidence="7">
    <location>
        <begin position="613"/>
        <end position="628"/>
    </location>
</feature>
<evidence type="ECO:0000256" key="7">
    <source>
        <dbReference type="SAM" id="MobiDB-lite"/>
    </source>
</evidence>
<evidence type="ECO:0000256" key="2">
    <source>
        <dbReference type="ARBA" id="ARBA00022768"/>
    </source>
</evidence>
<feature type="domain" description="S1 motif" evidence="8">
    <location>
        <begin position="146"/>
        <end position="215"/>
    </location>
</feature>
<dbReference type="CDD" id="cd14275">
    <property type="entry name" value="UBA_EF-Ts"/>
    <property type="match status" value="2"/>
</dbReference>
<feature type="domain" description="S1 motif" evidence="8">
    <location>
        <begin position="278"/>
        <end position="349"/>
    </location>
</feature>
<evidence type="ECO:0000313" key="10">
    <source>
        <dbReference type="Proteomes" id="UP001445335"/>
    </source>
</evidence>
<evidence type="ECO:0000256" key="6">
    <source>
        <dbReference type="RuleBase" id="RU000642"/>
    </source>
</evidence>
<dbReference type="EMBL" id="JALJOU010000004">
    <property type="protein sequence ID" value="KAK9844199.1"/>
    <property type="molecule type" value="Genomic_DNA"/>
</dbReference>
<dbReference type="GO" id="GO:0003746">
    <property type="term" value="F:translation elongation factor activity"/>
    <property type="evidence" value="ECO:0007669"/>
    <property type="project" value="UniProtKB-UniRule"/>
</dbReference>
<comment type="caution">
    <text evidence="9">The sequence shown here is derived from an EMBL/GenBank/DDBJ whole genome shotgun (WGS) entry which is preliminary data.</text>
</comment>
<evidence type="ECO:0000259" key="8">
    <source>
        <dbReference type="PROSITE" id="PS50126"/>
    </source>
</evidence>
<dbReference type="GO" id="GO:0070125">
    <property type="term" value="P:mitochondrial translational elongation"/>
    <property type="evidence" value="ECO:0007669"/>
    <property type="project" value="TreeGrafter"/>
</dbReference>
<dbReference type="GO" id="GO:0003676">
    <property type="term" value="F:nucleic acid binding"/>
    <property type="evidence" value="ECO:0007669"/>
    <property type="project" value="InterPro"/>
</dbReference>
<dbReference type="PROSITE" id="PS01126">
    <property type="entry name" value="EF_TS_1"/>
    <property type="match status" value="2"/>
</dbReference>
<dbReference type="InterPro" id="IPR012340">
    <property type="entry name" value="NA-bd_OB-fold"/>
</dbReference>
<dbReference type="FunFam" id="1.10.8.10:FF:000001">
    <property type="entry name" value="Elongation factor Ts"/>
    <property type="match status" value="2"/>
</dbReference>
<dbReference type="Pfam" id="PF00889">
    <property type="entry name" value="EF_TS"/>
    <property type="match status" value="2"/>
</dbReference>
<keyword evidence="3 5" id="KW-0648">Protein biosynthesis</keyword>
<dbReference type="SUPFAM" id="SSF46934">
    <property type="entry name" value="UBA-like"/>
    <property type="match status" value="2"/>
</dbReference>
<feature type="compositionally biased region" description="Low complexity" evidence="7">
    <location>
        <begin position="467"/>
        <end position="511"/>
    </location>
</feature>
<feature type="compositionally biased region" description="Low complexity" evidence="7">
    <location>
        <begin position="637"/>
        <end position="667"/>
    </location>
</feature>
<comment type="similarity">
    <text evidence="1 5 6">Belongs to the EF-Ts family.</text>
</comment>
<gene>
    <name evidence="5" type="primary">EFTS</name>
    <name evidence="9" type="ORF">WJX81_007816</name>
</gene>
<dbReference type="SUPFAM" id="SSF54713">
    <property type="entry name" value="Elongation factor Ts (EF-Ts), dimerisation domain"/>
    <property type="match status" value="2"/>
</dbReference>
<dbReference type="Gene3D" id="1.10.286.20">
    <property type="match status" value="2"/>
</dbReference>
<dbReference type="CDD" id="cd00164">
    <property type="entry name" value="S1_like"/>
    <property type="match status" value="1"/>
</dbReference>
<dbReference type="Gene3D" id="3.30.479.20">
    <property type="entry name" value="Elongation factor Ts, dimerisation domain"/>
    <property type="match status" value="2"/>
</dbReference>
<comment type="function">
    <text evidence="4 5 6">Associates with the EF-Tu.GDP complex and induces the exchange of GDP to GTP. It remains bound to the aminoacyl-tRNA.EF-Tu.GTP complex up to the GTP hydrolysis stage on the ribosome.</text>
</comment>
<feature type="region of interest" description="Disordered" evidence="7">
    <location>
        <begin position="391"/>
        <end position="426"/>
    </location>
</feature>
<dbReference type="InterPro" id="IPR036402">
    <property type="entry name" value="EF-Ts_dimer_sf"/>
</dbReference>
<feature type="region of interest" description="Disordered" evidence="7">
    <location>
        <begin position="102"/>
        <end position="131"/>
    </location>
</feature>